<evidence type="ECO:0000313" key="3">
    <source>
        <dbReference type="Proteomes" id="UP001054945"/>
    </source>
</evidence>
<protein>
    <submittedName>
        <fullName evidence="2">Uncharacterized protein</fullName>
    </submittedName>
</protein>
<feature type="compositionally biased region" description="Basic and acidic residues" evidence="1">
    <location>
        <begin position="33"/>
        <end position="42"/>
    </location>
</feature>
<sequence length="78" mass="9281">MRKDAESPRRRPEPLREESLTVERSESFNFENSESRDDWPEKKSGMNIIKIRDRRFAMDLSEDQPALRHKIIPAGIRK</sequence>
<feature type="region of interest" description="Disordered" evidence="1">
    <location>
        <begin position="1"/>
        <end position="42"/>
    </location>
</feature>
<organism evidence="2 3">
    <name type="scientific">Caerostris extrusa</name>
    <name type="common">Bark spider</name>
    <name type="synonym">Caerostris bankana</name>
    <dbReference type="NCBI Taxonomy" id="172846"/>
    <lineage>
        <taxon>Eukaryota</taxon>
        <taxon>Metazoa</taxon>
        <taxon>Ecdysozoa</taxon>
        <taxon>Arthropoda</taxon>
        <taxon>Chelicerata</taxon>
        <taxon>Arachnida</taxon>
        <taxon>Araneae</taxon>
        <taxon>Araneomorphae</taxon>
        <taxon>Entelegynae</taxon>
        <taxon>Araneoidea</taxon>
        <taxon>Araneidae</taxon>
        <taxon>Caerostris</taxon>
    </lineage>
</organism>
<feature type="compositionally biased region" description="Basic and acidic residues" evidence="1">
    <location>
        <begin position="1"/>
        <end position="26"/>
    </location>
</feature>
<dbReference type="AlphaFoldDB" id="A0AAV4PKK8"/>
<reference evidence="2 3" key="1">
    <citation type="submission" date="2021-06" db="EMBL/GenBank/DDBJ databases">
        <title>Caerostris extrusa draft genome.</title>
        <authorList>
            <person name="Kono N."/>
            <person name="Arakawa K."/>
        </authorList>
    </citation>
    <scope>NUCLEOTIDE SEQUENCE [LARGE SCALE GENOMIC DNA]</scope>
</reference>
<evidence type="ECO:0000256" key="1">
    <source>
        <dbReference type="SAM" id="MobiDB-lite"/>
    </source>
</evidence>
<keyword evidence="3" id="KW-1185">Reference proteome</keyword>
<dbReference type="EMBL" id="BPLR01004624">
    <property type="protein sequence ID" value="GIX96266.1"/>
    <property type="molecule type" value="Genomic_DNA"/>
</dbReference>
<comment type="caution">
    <text evidence="2">The sequence shown here is derived from an EMBL/GenBank/DDBJ whole genome shotgun (WGS) entry which is preliminary data.</text>
</comment>
<dbReference type="Proteomes" id="UP001054945">
    <property type="component" value="Unassembled WGS sequence"/>
</dbReference>
<proteinExistence type="predicted"/>
<name>A0AAV4PKK8_CAEEX</name>
<accession>A0AAV4PKK8</accession>
<evidence type="ECO:0000313" key="2">
    <source>
        <dbReference type="EMBL" id="GIX96266.1"/>
    </source>
</evidence>
<gene>
    <name evidence="2" type="ORF">CEXT_601621</name>
</gene>